<protein>
    <submittedName>
        <fullName evidence="16">Farnesoate epoxidase</fullName>
    </submittedName>
</protein>
<evidence type="ECO:0000256" key="4">
    <source>
        <dbReference type="ARBA" id="ARBA00004406"/>
    </source>
</evidence>
<evidence type="ECO:0000256" key="7">
    <source>
        <dbReference type="ARBA" id="ARBA00022723"/>
    </source>
</evidence>
<evidence type="ECO:0000256" key="12">
    <source>
        <dbReference type="ARBA" id="ARBA00023033"/>
    </source>
</evidence>
<keyword evidence="13" id="KW-0472">Membrane</keyword>
<evidence type="ECO:0000256" key="5">
    <source>
        <dbReference type="ARBA" id="ARBA00010617"/>
    </source>
</evidence>
<comment type="similarity">
    <text evidence="5">Belongs to the cytochrome P450 family.</text>
</comment>
<sequence length="475" mass="53714">MFSITIWIFIVVAVLAYFALKPKKRSINLPGPWGLPIVGNAFQIGKWMHITMGKWGMKYGPLYKVKLGPLEAVVISDHQVAKEMLAMDAFVGRAMMKEFTLYEKEVVGIVNTEGELWEQQRRFVVRQLRDFGFGKTSMESIIMEEVNELGNKLAELKGEPISNVKTFLSLATVNSLWSIVAGTRYSLDDPKLRDLAHRLSGAFTEVGKNTGALFFVKWLKHIVPESCATIVFGECLQIWLHLDFIDVYLKEVKSTNDPSSSFYGAAAEKQLIGVVADLFQAGADSTASTLSWAIVHILNNPEILRKLQAEIKEVTGNSRPVSLSDRPKMPYSLAMINEMLRLTLAPLGAPHSVIKDTEYRGVFLPKGTLLLFNLHFLHHDPRVWGDPDNFRPERFLTPDEKSVVKNEYLNPFMVGRRQCPGETLARDTLFLFLFNLVQKFDISKDPSSSELDLEPETGFALQPKPYNVIFRERKL</sequence>
<dbReference type="Proteomes" id="UP000094527">
    <property type="component" value="Unassembled WGS sequence"/>
</dbReference>
<keyword evidence="10" id="KW-0560">Oxidoreductase</keyword>
<evidence type="ECO:0000256" key="13">
    <source>
        <dbReference type="ARBA" id="ARBA00023136"/>
    </source>
</evidence>
<proteinExistence type="inferred from homology"/>
<dbReference type="AlphaFoldDB" id="A0A1D2N9K6"/>
<evidence type="ECO:0000313" key="16">
    <source>
        <dbReference type="EMBL" id="ODN01943.1"/>
    </source>
</evidence>
<dbReference type="InterPro" id="IPR001128">
    <property type="entry name" value="Cyt_P450"/>
</dbReference>
<feature type="chain" id="PRO_5008905264" evidence="15">
    <location>
        <begin position="17"/>
        <end position="475"/>
    </location>
</feature>
<keyword evidence="8" id="KW-0256">Endoplasmic reticulum</keyword>
<evidence type="ECO:0000256" key="15">
    <source>
        <dbReference type="SAM" id="SignalP"/>
    </source>
</evidence>
<dbReference type="PRINTS" id="PR00385">
    <property type="entry name" value="P450"/>
</dbReference>
<dbReference type="InterPro" id="IPR002401">
    <property type="entry name" value="Cyt_P450_E_grp-I"/>
</dbReference>
<keyword evidence="6 14" id="KW-0349">Heme</keyword>
<gene>
    <name evidence="16" type="ORF">Ocin01_04744</name>
</gene>
<keyword evidence="15" id="KW-0732">Signal</keyword>
<dbReference type="PRINTS" id="PR00463">
    <property type="entry name" value="EP450I"/>
</dbReference>
<dbReference type="GO" id="GO:0005789">
    <property type="term" value="C:endoplasmic reticulum membrane"/>
    <property type="evidence" value="ECO:0007669"/>
    <property type="project" value="UniProtKB-SubCell"/>
</dbReference>
<evidence type="ECO:0000256" key="3">
    <source>
        <dbReference type="ARBA" id="ARBA00004174"/>
    </source>
</evidence>
<feature type="signal peptide" evidence="15">
    <location>
        <begin position="1"/>
        <end position="16"/>
    </location>
</feature>
<dbReference type="GO" id="GO:0020037">
    <property type="term" value="F:heme binding"/>
    <property type="evidence" value="ECO:0007669"/>
    <property type="project" value="InterPro"/>
</dbReference>
<evidence type="ECO:0000256" key="6">
    <source>
        <dbReference type="ARBA" id="ARBA00022617"/>
    </source>
</evidence>
<organism evidence="16 17">
    <name type="scientific">Orchesella cincta</name>
    <name type="common">Springtail</name>
    <name type="synonym">Podura cincta</name>
    <dbReference type="NCBI Taxonomy" id="48709"/>
    <lineage>
        <taxon>Eukaryota</taxon>
        <taxon>Metazoa</taxon>
        <taxon>Ecdysozoa</taxon>
        <taxon>Arthropoda</taxon>
        <taxon>Hexapoda</taxon>
        <taxon>Collembola</taxon>
        <taxon>Entomobryomorpha</taxon>
        <taxon>Entomobryoidea</taxon>
        <taxon>Orchesellidae</taxon>
        <taxon>Orchesellinae</taxon>
        <taxon>Orchesella</taxon>
    </lineage>
</organism>
<dbReference type="EMBL" id="LJIJ01000133">
    <property type="protein sequence ID" value="ODN01943.1"/>
    <property type="molecule type" value="Genomic_DNA"/>
</dbReference>
<dbReference type="FunFam" id="1.10.630.10:FF:000238">
    <property type="entry name" value="Cytochrome P450 2A6"/>
    <property type="match status" value="1"/>
</dbReference>
<evidence type="ECO:0000256" key="9">
    <source>
        <dbReference type="ARBA" id="ARBA00022848"/>
    </source>
</evidence>
<evidence type="ECO:0000256" key="10">
    <source>
        <dbReference type="ARBA" id="ARBA00023002"/>
    </source>
</evidence>
<comment type="caution">
    <text evidence="16">The sequence shown here is derived from an EMBL/GenBank/DDBJ whole genome shotgun (WGS) entry which is preliminary data.</text>
</comment>
<accession>A0A1D2N9K6</accession>
<dbReference type="InterPro" id="IPR036396">
    <property type="entry name" value="Cyt_P450_sf"/>
</dbReference>
<dbReference type="OMA" id="CRMAFGV"/>
<evidence type="ECO:0000313" key="17">
    <source>
        <dbReference type="Proteomes" id="UP000094527"/>
    </source>
</evidence>
<comment type="cofactor">
    <cofactor evidence="1 14">
        <name>heme</name>
        <dbReference type="ChEBI" id="CHEBI:30413"/>
    </cofactor>
</comment>
<evidence type="ECO:0000256" key="2">
    <source>
        <dbReference type="ARBA" id="ARBA00003690"/>
    </source>
</evidence>
<dbReference type="GO" id="GO:0005506">
    <property type="term" value="F:iron ion binding"/>
    <property type="evidence" value="ECO:0007669"/>
    <property type="project" value="InterPro"/>
</dbReference>
<comment type="subcellular location">
    <subcellularLocation>
        <location evidence="4">Endoplasmic reticulum membrane</location>
        <topology evidence="4">Peripheral membrane protein</topology>
    </subcellularLocation>
    <subcellularLocation>
        <location evidence="3">Microsome membrane</location>
        <topology evidence="3">Peripheral membrane protein</topology>
    </subcellularLocation>
</comment>
<keyword evidence="11 14" id="KW-0408">Iron</keyword>
<dbReference type="Pfam" id="PF00067">
    <property type="entry name" value="p450"/>
    <property type="match status" value="1"/>
</dbReference>
<reference evidence="16 17" key="1">
    <citation type="journal article" date="2016" name="Genome Biol. Evol.">
        <title>Gene Family Evolution Reflects Adaptation to Soil Environmental Stressors in the Genome of the Collembolan Orchesella cincta.</title>
        <authorList>
            <person name="Faddeeva-Vakhrusheva A."/>
            <person name="Derks M.F."/>
            <person name="Anvar S.Y."/>
            <person name="Agamennone V."/>
            <person name="Suring W."/>
            <person name="Smit S."/>
            <person name="van Straalen N.M."/>
            <person name="Roelofs D."/>
        </authorList>
    </citation>
    <scope>NUCLEOTIDE SEQUENCE [LARGE SCALE GENOMIC DNA]</scope>
    <source>
        <tissue evidence="16">Mixed pool</tissue>
    </source>
</reference>
<keyword evidence="17" id="KW-1185">Reference proteome</keyword>
<keyword evidence="9" id="KW-0492">Microsome</keyword>
<dbReference type="GO" id="GO:0006805">
    <property type="term" value="P:xenobiotic metabolic process"/>
    <property type="evidence" value="ECO:0007669"/>
    <property type="project" value="TreeGrafter"/>
</dbReference>
<evidence type="ECO:0000256" key="11">
    <source>
        <dbReference type="ARBA" id="ARBA00023004"/>
    </source>
</evidence>
<evidence type="ECO:0000256" key="14">
    <source>
        <dbReference type="PIRSR" id="PIRSR602401-1"/>
    </source>
</evidence>
<dbReference type="SUPFAM" id="SSF48264">
    <property type="entry name" value="Cytochrome P450"/>
    <property type="match status" value="1"/>
</dbReference>
<dbReference type="PANTHER" id="PTHR24300">
    <property type="entry name" value="CYTOCHROME P450 508A4-RELATED"/>
    <property type="match status" value="1"/>
</dbReference>
<dbReference type="GO" id="GO:0008395">
    <property type="term" value="F:steroid hydroxylase activity"/>
    <property type="evidence" value="ECO:0007669"/>
    <property type="project" value="TreeGrafter"/>
</dbReference>
<feature type="binding site" description="axial binding residue" evidence="14">
    <location>
        <position position="419"/>
    </location>
    <ligand>
        <name>heme</name>
        <dbReference type="ChEBI" id="CHEBI:30413"/>
    </ligand>
    <ligandPart>
        <name>Fe</name>
        <dbReference type="ChEBI" id="CHEBI:18248"/>
    </ligandPart>
</feature>
<dbReference type="OrthoDB" id="1055148at2759"/>
<dbReference type="GO" id="GO:0006082">
    <property type="term" value="P:organic acid metabolic process"/>
    <property type="evidence" value="ECO:0007669"/>
    <property type="project" value="TreeGrafter"/>
</dbReference>
<keyword evidence="12" id="KW-0503">Monooxygenase</keyword>
<evidence type="ECO:0000256" key="1">
    <source>
        <dbReference type="ARBA" id="ARBA00001971"/>
    </source>
</evidence>
<dbReference type="Gene3D" id="1.10.630.10">
    <property type="entry name" value="Cytochrome P450"/>
    <property type="match status" value="1"/>
</dbReference>
<dbReference type="STRING" id="48709.A0A1D2N9K6"/>
<comment type="function">
    <text evidence="2">May be involved in the metabolism of insect hormones and in the breakdown of synthetic insecticides.</text>
</comment>
<name>A0A1D2N9K6_ORCCI</name>
<dbReference type="InterPro" id="IPR050182">
    <property type="entry name" value="Cytochrome_P450_fam2"/>
</dbReference>
<dbReference type="PANTHER" id="PTHR24300:SF376">
    <property type="entry name" value="CYTOCHROME P450 15A1"/>
    <property type="match status" value="1"/>
</dbReference>
<dbReference type="GO" id="GO:0016712">
    <property type="term" value="F:oxidoreductase activity, acting on paired donors, with incorporation or reduction of molecular oxygen, reduced flavin or flavoprotein as one donor, and incorporation of one atom of oxygen"/>
    <property type="evidence" value="ECO:0007669"/>
    <property type="project" value="TreeGrafter"/>
</dbReference>
<keyword evidence="7 14" id="KW-0479">Metal-binding</keyword>
<evidence type="ECO:0000256" key="8">
    <source>
        <dbReference type="ARBA" id="ARBA00022824"/>
    </source>
</evidence>